<keyword evidence="2" id="KW-1185">Reference proteome</keyword>
<evidence type="ECO:0000313" key="1">
    <source>
        <dbReference type="EMBL" id="CAD73200.1"/>
    </source>
</evidence>
<dbReference type="InParanoid" id="Q7UU82"/>
<reference evidence="1 2" key="1">
    <citation type="journal article" date="2003" name="Proc. Natl. Acad. Sci. U.S.A.">
        <title>Complete genome sequence of the marine planctomycete Pirellula sp. strain 1.</title>
        <authorList>
            <person name="Gloeckner F.O."/>
            <person name="Kube M."/>
            <person name="Bauer M."/>
            <person name="Teeling H."/>
            <person name="Lombardot T."/>
            <person name="Ludwig W."/>
            <person name="Gade D."/>
            <person name="Beck A."/>
            <person name="Borzym K."/>
            <person name="Heitmann K."/>
            <person name="Rabus R."/>
            <person name="Schlesner H."/>
            <person name="Amann R."/>
            <person name="Reinhardt R."/>
        </authorList>
    </citation>
    <scope>NUCLEOTIDE SEQUENCE [LARGE SCALE GENOMIC DNA]</scope>
    <source>
        <strain evidence="2">DSM 10527 / NCIMB 13988 / SH1</strain>
    </source>
</reference>
<dbReference type="KEGG" id="rba:RB3449"/>
<dbReference type="HOGENOM" id="CLU_3084113_0_0_0"/>
<sequence length="52" mass="5863">MSVGLWSTPKRRKHAELDAHLHDRSLPAQQASPFFAQSLILGREQTIPRVLA</sequence>
<dbReference type="EnsemblBacteria" id="CAD73200">
    <property type="protein sequence ID" value="CAD73200"/>
    <property type="gene ID" value="RB3449"/>
</dbReference>
<dbReference type="AlphaFoldDB" id="Q7UU82"/>
<organism evidence="1 2">
    <name type="scientific">Rhodopirellula baltica (strain DSM 10527 / NCIMB 13988 / SH1)</name>
    <dbReference type="NCBI Taxonomy" id="243090"/>
    <lineage>
        <taxon>Bacteria</taxon>
        <taxon>Pseudomonadati</taxon>
        <taxon>Planctomycetota</taxon>
        <taxon>Planctomycetia</taxon>
        <taxon>Pirellulales</taxon>
        <taxon>Pirellulaceae</taxon>
        <taxon>Rhodopirellula</taxon>
    </lineage>
</organism>
<dbReference type="EMBL" id="BX294138">
    <property type="protein sequence ID" value="CAD73200.1"/>
    <property type="molecule type" value="Genomic_DNA"/>
</dbReference>
<dbReference type="STRING" id="243090.RB3449"/>
<name>Q7UU82_RHOBA</name>
<gene>
    <name evidence="1" type="ordered locus">RB3449</name>
</gene>
<accession>Q7UU82</accession>
<protein>
    <submittedName>
        <fullName evidence="1">Uncharacterized protein</fullName>
    </submittedName>
</protein>
<dbReference type="Proteomes" id="UP000001025">
    <property type="component" value="Chromosome"/>
</dbReference>
<evidence type="ECO:0000313" key="2">
    <source>
        <dbReference type="Proteomes" id="UP000001025"/>
    </source>
</evidence>
<proteinExistence type="predicted"/>